<reference evidence="1 2" key="1">
    <citation type="submission" date="2024-03" db="EMBL/GenBank/DDBJ databases">
        <authorList>
            <consortium name="ELIXIR-Norway"/>
            <consortium name="Elixir Norway"/>
        </authorList>
    </citation>
    <scope>NUCLEOTIDE SEQUENCE [LARGE SCALE GENOMIC DNA]</scope>
</reference>
<protein>
    <submittedName>
        <fullName evidence="1">Uncharacterized protein</fullName>
    </submittedName>
</protein>
<gene>
    <name evidence="1" type="ORF">CSSPJE1EN2_LOCUS14088</name>
</gene>
<organism evidence="1 2">
    <name type="scientific">Sphagnum jensenii</name>
    <dbReference type="NCBI Taxonomy" id="128206"/>
    <lineage>
        <taxon>Eukaryota</taxon>
        <taxon>Viridiplantae</taxon>
        <taxon>Streptophyta</taxon>
        <taxon>Embryophyta</taxon>
        <taxon>Bryophyta</taxon>
        <taxon>Sphagnophytina</taxon>
        <taxon>Sphagnopsida</taxon>
        <taxon>Sphagnales</taxon>
        <taxon>Sphagnaceae</taxon>
        <taxon>Sphagnum</taxon>
    </lineage>
</organism>
<dbReference type="EMBL" id="OZ023703">
    <property type="protein sequence ID" value="CAK9871420.1"/>
    <property type="molecule type" value="Genomic_DNA"/>
</dbReference>
<proteinExistence type="predicted"/>
<name>A0ABP1B8G8_9BRYO</name>
<evidence type="ECO:0000313" key="1">
    <source>
        <dbReference type="EMBL" id="CAK9871420.1"/>
    </source>
</evidence>
<evidence type="ECO:0000313" key="2">
    <source>
        <dbReference type="Proteomes" id="UP001497522"/>
    </source>
</evidence>
<dbReference type="Proteomes" id="UP001497522">
    <property type="component" value="Chromosome 2"/>
</dbReference>
<accession>A0ABP1B8G8</accession>
<keyword evidence="2" id="KW-1185">Reference proteome</keyword>
<sequence length="106" mass="12228">MDIRNLINYPAEREVVYVPTQEEIVQDLSTNLVSEDEVEADNNQESIPVKATEALQCASLLQQFWMQQDIVDHEMLATIQTIKDKINIMRSSKLVQKPISEYFSKV</sequence>